<evidence type="ECO:0000259" key="3">
    <source>
        <dbReference type="Pfam" id="PF20434"/>
    </source>
</evidence>
<comment type="caution">
    <text evidence="4">The sequence shown here is derived from an EMBL/GenBank/DDBJ whole genome shotgun (WGS) entry which is preliminary data.</text>
</comment>
<proteinExistence type="predicted"/>
<feature type="signal peptide" evidence="2">
    <location>
        <begin position="1"/>
        <end position="22"/>
    </location>
</feature>
<dbReference type="AlphaFoldDB" id="A0A317ZJZ0"/>
<gene>
    <name evidence="4" type="ORF">DDZ13_08760</name>
</gene>
<keyword evidence="5" id="KW-1185">Reference proteome</keyword>
<dbReference type="Pfam" id="PF20434">
    <property type="entry name" value="BD-FAE"/>
    <property type="match status" value="1"/>
</dbReference>
<dbReference type="OrthoDB" id="9771666at2"/>
<organism evidence="4 5">
    <name type="scientific">Coraliomargarita sinensis</name>
    <dbReference type="NCBI Taxonomy" id="2174842"/>
    <lineage>
        <taxon>Bacteria</taxon>
        <taxon>Pseudomonadati</taxon>
        <taxon>Verrucomicrobiota</taxon>
        <taxon>Opitutia</taxon>
        <taxon>Puniceicoccales</taxon>
        <taxon>Coraliomargaritaceae</taxon>
        <taxon>Coraliomargarita</taxon>
    </lineage>
</organism>
<keyword evidence="2" id="KW-0732">Signal</keyword>
<dbReference type="Gene3D" id="3.40.50.1820">
    <property type="entry name" value="alpha/beta hydrolase"/>
    <property type="match status" value="1"/>
</dbReference>
<reference evidence="4 5" key="1">
    <citation type="submission" date="2018-05" db="EMBL/GenBank/DDBJ databases">
        <title>Coraliomargarita sinensis sp. nov., isolated from a marine solar saltern.</title>
        <authorList>
            <person name="Zhou L.Y."/>
        </authorList>
    </citation>
    <scope>NUCLEOTIDE SEQUENCE [LARGE SCALE GENOMIC DNA]</scope>
    <source>
        <strain evidence="4 5">WN38</strain>
    </source>
</reference>
<feature type="chain" id="PRO_5016294037" evidence="2">
    <location>
        <begin position="23"/>
        <end position="274"/>
    </location>
</feature>
<dbReference type="InterPro" id="IPR050300">
    <property type="entry name" value="GDXG_lipolytic_enzyme"/>
</dbReference>
<evidence type="ECO:0000256" key="1">
    <source>
        <dbReference type="ARBA" id="ARBA00022801"/>
    </source>
</evidence>
<evidence type="ECO:0000256" key="2">
    <source>
        <dbReference type="SAM" id="SignalP"/>
    </source>
</evidence>
<protein>
    <submittedName>
        <fullName evidence="4">Alpha/beta hydrolase</fullName>
    </submittedName>
</protein>
<dbReference type="PANTHER" id="PTHR48081">
    <property type="entry name" value="AB HYDROLASE SUPERFAMILY PROTEIN C4A8.06C"/>
    <property type="match status" value="1"/>
</dbReference>
<dbReference type="RefSeq" id="WP_110131066.1">
    <property type="nucleotide sequence ID" value="NZ_QHJQ01000005.1"/>
</dbReference>
<evidence type="ECO:0000313" key="5">
    <source>
        <dbReference type="Proteomes" id="UP000247099"/>
    </source>
</evidence>
<name>A0A317ZJZ0_9BACT</name>
<dbReference type="FunCoup" id="A0A317ZJZ0">
    <property type="interactions" value="297"/>
</dbReference>
<accession>A0A317ZJZ0</accession>
<evidence type="ECO:0000313" key="4">
    <source>
        <dbReference type="EMBL" id="PXA04119.1"/>
    </source>
</evidence>
<sequence>MPTHVLPLSISGFALLLMTACATTKQVPTPQTDIPYVDDGGIRQQGDLYLPRGNGPFPVAVLMHGGGWSNRDRSDMTAVSKQLAESGIAAFNINYRLAPKHHYPAQLNDVHAALRYLQDNAEHYRLDTSRCITLGYSAGAHLALLAAEIPDPEGPKISVVVAGGAPVDFSLYPKSPLITPFIGGSPQEFPEAWKEASPINHVTPEHPPVFLYHARLDILVQHKNARMMKAALENADVPVQLDTAWFYGHLLQGAHQGPAIRKAIDFVKKQWQYG</sequence>
<dbReference type="Proteomes" id="UP000247099">
    <property type="component" value="Unassembled WGS sequence"/>
</dbReference>
<keyword evidence="1 4" id="KW-0378">Hydrolase</keyword>
<dbReference type="InterPro" id="IPR049492">
    <property type="entry name" value="BD-FAE-like_dom"/>
</dbReference>
<dbReference type="InterPro" id="IPR029058">
    <property type="entry name" value="AB_hydrolase_fold"/>
</dbReference>
<dbReference type="GO" id="GO:0016787">
    <property type="term" value="F:hydrolase activity"/>
    <property type="evidence" value="ECO:0007669"/>
    <property type="project" value="UniProtKB-KW"/>
</dbReference>
<feature type="domain" description="BD-FAE-like" evidence="3">
    <location>
        <begin position="47"/>
        <end position="232"/>
    </location>
</feature>
<dbReference type="SUPFAM" id="SSF53474">
    <property type="entry name" value="alpha/beta-Hydrolases"/>
    <property type="match status" value="1"/>
</dbReference>
<dbReference type="EMBL" id="QHJQ01000005">
    <property type="protein sequence ID" value="PXA04119.1"/>
    <property type="molecule type" value="Genomic_DNA"/>
</dbReference>
<dbReference type="InParanoid" id="A0A317ZJZ0"/>